<gene>
    <name evidence="1" type="ORF">NPIL_468261</name>
</gene>
<name>A0A8X6PDJ9_NEPPI</name>
<reference evidence="1" key="1">
    <citation type="submission" date="2020-08" db="EMBL/GenBank/DDBJ databases">
        <title>Multicomponent nature underlies the extraordinary mechanical properties of spider dragline silk.</title>
        <authorList>
            <person name="Kono N."/>
            <person name="Nakamura H."/>
            <person name="Mori M."/>
            <person name="Yoshida Y."/>
            <person name="Ohtoshi R."/>
            <person name="Malay A.D."/>
            <person name="Moran D.A.P."/>
            <person name="Tomita M."/>
            <person name="Numata K."/>
            <person name="Arakawa K."/>
        </authorList>
    </citation>
    <scope>NUCLEOTIDE SEQUENCE</scope>
</reference>
<dbReference type="EMBL" id="BMAW01019229">
    <property type="protein sequence ID" value="GFT62297.1"/>
    <property type="molecule type" value="Genomic_DNA"/>
</dbReference>
<keyword evidence="2" id="KW-1185">Reference proteome</keyword>
<proteinExistence type="predicted"/>
<protein>
    <submittedName>
        <fullName evidence="1">Uncharacterized protein</fullName>
    </submittedName>
</protein>
<dbReference type="AlphaFoldDB" id="A0A8X6PDJ9"/>
<organism evidence="1 2">
    <name type="scientific">Nephila pilipes</name>
    <name type="common">Giant wood spider</name>
    <name type="synonym">Nephila maculata</name>
    <dbReference type="NCBI Taxonomy" id="299642"/>
    <lineage>
        <taxon>Eukaryota</taxon>
        <taxon>Metazoa</taxon>
        <taxon>Ecdysozoa</taxon>
        <taxon>Arthropoda</taxon>
        <taxon>Chelicerata</taxon>
        <taxon>Arachnida</taxon>
        <taxon>Araneae</taxon>
        <taxon>Araneomorphae</taxon>
        <taxon>Entelegynae</taxon>
        <taxon>Araneoidea</taxon>
        <taxon>Nephilidae</taxon>
        <taxon>Nephila</taxon>
    </lineage>
</organism>
<evidence type="ECO:0000313" key="1">
    <source>
        <dbReference type="EMBL" id="GFT62297.1"/>
    </source>
</evidence>
<comment type="caution">
    <text evidence="1">The sequence shown here is derived from an EMBL/GenBank/DDBJ whole genome shotgun (WGS) entry which is preliminary data.</text>
</comment>
<evidence type="ECO:0000313" key="2">
    <source>
        <dbReference type="Proteomes" id="UP000887013"/>
    </source>
</evidence>
<sequence length="84" mass="9639">MMMAKKKKNSEMDLLKFKLEISGAVVASPSANRSIVDEENAIDLVSPPVKKSKYYNPYAQIPCHDKWYDMYGYFSCVDDIPMPR</sequence>
<dbReference type="Proteomes" id="UP000887013">
    <property type="component" value="Unassembled WGS sequence"/>
</dbReference>
<accession>A0A8X6PDJ9</accession>
<dbReference type="OrthoDB" id="6436761at2759"/>